<reference evidence="1" key="1">
    <citation type="submission" date="2022-06" db="EMBL/GenBank/DDBJ databases">
        <authorList>
            <person name="Legras J.-L."/>
            <person name="Devillers H."/>
            <person name="Grondin C."/>
        </authorList>
    </citation>
    <scope>NUCLEOTIDE SEQUENCE</scope>
    <source>
        <strain evidence="1">CLIB 1444</strain>
    </source>
</reference>
<keyword evidence="1" id="KW-0689">Ribosomal protein</keyword>
<keyword evidence="1" id="KW-0687">Ribonucleoprotein</keyword>
<name>A0ACA9Y5A1_9ASCO</name>
<evidence type="ECO:0000313" key="2">
    <source>
        <dbReference type="Proteomes" id="UP001152531"/>
    </source>
</evidence>
<gene>
    <name evidence="1" type="ORF">CLIB1444_03S00936</name>
</gene>
<comment type="caution">
    <text evidence="1">The sequence shown here is derived from an EMBL/GenBank/DDBJ whole genome shotgun (WGS) entry which is preliminary data.</text>
</comment>
<keyword evidence="2" id="KW-1185">Reference proteome</keyword>
<protein>
    <submittedName>
        <fullName evidence="1">54S ribosomal protein L27, mitochondrial</fullName>
    </submittedName>
</protein>
<dbReference type="EMBL" id="CALSDN010000003">
    <property type="protein sequence ID" value="CAH6719943.1"/>
    <property type="molecule type" value="Genomic_DNA"/>
</dbReference>
<dbReference type="Proteomes" id="UP001152531">
    <property type="component" value="Unassembled WGS sequence"/>
</dbReference>
<organism evidence="1 2">
    <name type="scientific">[Candida] jaroonii</name>
    <dbReference type="NCBI Taxonomy" id="467808"/>
    <lineage>
        <taxon>Eukaryota</taxon>
        <taxon>Fungi</taxon>
        <taxon>Dikarya</taxon>
        <taxon>Ascomycota</taxon>
        <taxon>Saccharomycotina</taxon>
        <taxon>Pichiomycetes</taxon>
        <taxon>Debaryomycetaceae</taxon>
        <taxon>Yamadazyma</taxon>
    </lineage>
</organism>
<evidence type="ECO:0000313" key="1">
    <source>
        <dbReference type="EMBL" id="CAH6719943.1"/>
    </source>
</evidence>
<sequence length="163" mass="18583">MKPSTVLGFQSTAVNNLRRPWQTFKNGELWYGLTKLGSKRHPLTTKQGNKNFYKGTGSAGMGKLDKYGNFIVNWSKVRTYVVPTGLNQTSLKPLVSPEIPQIESRYVGYADGPKDVELAWKNIKDFIELGENYDYKDLDKTDYLEEFVNPKVVVDELPEEITK</sequence>
<accession>A0ACA9Y5A1</accession>
<proteinExistence type="predicted"/>